<evidence type="ECO:0000313" key="2">
    <source>
        <dbReference type="Proteomes" id="UP001194696"/>
    </source>
</evidence>
<sequence length="101" mass="10240">MSNIAENVSTKVSNTANSYIGGAKQTLGETINNPDLAASGAAQKVQADTAQKFADAKTQAEAAAHKVGGNAQKSTGNILGDYSLEASGEGNITKGDLESRV</sequence>
<dbReference type="EMBL" id="JAAAIM010000077">
    <property type="protein sequence ID" value="KAG0295699.1"/>
    <property type="molecule type" value="Genomic_DNA"/>
</dbReference>
<keyword evidence="2" id="KW-1185">Reference proteome</keyword>
<dbReference type="Proteomes" id="UP001194696">
    <property type="component" value="Unassembled WGS sequence"/>
</dbReference>
<evidence type="ECO:0000313" key="1">
    <source>
        <dbReference type="EMBL" id="KAG0295699.1"/>
    </source>
</evidence>
<comment type="caution">
    <text evidence="1">The sequence shown here is derived from an EMBL/GenBank/DDBJ whole genome shotgun (WGS) entry which is preliminary data.</text>
</comment>
<name>A0ABQ7KD83_9FUNG</name>
<reference evidence="1 2" key="1">
    <citation type="journal article" date="2020" name="Fungal Divers.">
        <title>Resolving the Mortierellaceae phylogeny through synthesis of multi-gene phylogenetics and phylogenomics.</title>
        <authorList>
            <person name="Vandepol N."/>
            <person name="Liber J."/>
            <person name="Desiro A."/>
            <person name="Na H."/>
            <person name="Kennedy M."/>
            <person name="Barry K."/>
            <person name="Grigoriev I.V."/>
            <person name="Miller A.N."/>
            <person name="O'Donnell K."/>
            <person name="Stajich J.E."/>
            <person name="Bonito G."/>
        </authorList>
    </citation>
    <scope>NUCLEOTIDE SEQUENCE [LARGE SCALE GENOMIC DNA]</scope>
    <source>
        <strain evidence="1 2">AD045</strain>
    </source>
</reference>
<organism evidence="1 2">
    <name type="scientific">Linnemannia gamsii</name>
    <dbReference type="NCBI Taxonomy" id="64522"/>
    <lineage>
        <taxon>Eukaryota</taxon>
        <taxon>Fungi</taxon>
        <taxon>Fungi incertae sedis</taxon>
        <taxon>Mucoromycota</taxon>
        <taxon>Mortierellomycotina</taxon>
        <taxon>Mortierellomycetes</taxon>
        <taxon>Mortierellales</taxon>
        <taxon>Mortierellaceae</taxon>
        <taxon>Linnemannia</taxon>
    </lineage>
</organism>
<accession>A0ABQ7KD83</accession>
<gene>
    <name evidence="1" type="ORF">BGZ96_011166</name>
</gene>
<protein>
    <submittedName>
        <fullName evidence="1">Uncharacterized protein</fullName>
    </submittedName>
</protein>
<proteinExistence type="predicted"/>